<gene>
    <name evidence="1" type="ORF">E6K74_12360</name>
</gene>
<comment type="caution">
    <text evidence="1">The sequence shown here is derived from an EMBL/GenBank/DDBJ whole genome shotgun (WGS) entry which is preliminary data.</text>
</comment>
<sequence>MGTKARAPRKYAFRAVVFQEGEWLCAQCLEYNLVAQAKSLPKLCLALQQLIVGHVVVRLRHGQQPFRNLPRAPAKYWTMFRQSRLALPAPMFKLGALKSHGVVVAPPQVRIAVPNAA</sequence>
<name>A0A538SLZ9_UNCEI</name>
<evidence type="ECO:0000313" key="1">
    <source>
        <dbReference type="EMBL" id="TMQ52399.1"/>
    </source>
</evidence>
<evidence type="ECO:0000313" key="2">
    <source>
        <dbReference type="Proteomes" id="UP000319829"/>
    </source>
</evidence>
<reference evidence="1 2" key="1">
    <citation type="journal article" date="2019" name="Nat. Microbiol.">
        <title>Mediterranean grassland soil C-N compound turnover is dependent on rainfall and depth, and is mediated by genomically divergent microorganisms.</title>
        <authorList>
            <person name="Diamond S."/>
            <person name="Andeer P.F."/>
            <person name="Li Z."/>
            <person name="Crits-Christoph A."/>
            <person name="Burstein D."/>
            <person name="Anantharaman K."/>
            <person name="Lane K.R."/>
            <person name="Thomas B.C."/>
            <person name="Pan C."/>
            <person name="Northen T.R."/>
            <person name="Banfield J.F."/>
        </authorList>
    </citation>
    <scope>NUCLEOTIDE SEQUENCE [LARGE SCALE GENOMIC DNA]</scope>
    <source>
        <strain evidence="1">WS_4</strain>
    </source>
</reference>
<dbReference type="AlphaFoldDB" id="A0A538SLZ9"/>
<proteinExistence type="predicted"/>
<protein>
    <submittedName>
        <fullName evidence="1">Uncharacterized protein</fullName>
    </submittedName>
</protein>
<dbReference type="EMBL" id="VBOU01000102">
    <property type="protein sequence ID" value="TMQ52399.1"/>
    <property type="molecule type" value="Genomic_DNA"/>
</dbReference>
<organism evidence="1 2">
    <name type="scientific">Eiseniibacteriota bacterium</name>
    <dbReference type="NCBI Taxonomy" id="2212470"/>
    <lineage>
        <taxon>Bacteria</taxon>
        <taxon>Candidatus Eiseniibacteriota</taxon>
    </lineage>
</organism>
<dbReference type="Proteomes" id="UP000319829">
    <property type="component" value="Unassembled WGS sequence"/>
</dbReference>
<accession>A0A538SLZ9</accession>